<evidence type="ECO:0000313" key="2">
    <source>
        <dbReference type="EMBL" id="CAL1282010.1"/>
    </source>
</evidence>
<gene>
    <name evidence="2" type="ORF">LARSCL_LOCUS11903</name>
</gene>
<dbReference type="EMBL" id="CAXIEN010000151">
    <property type="protein sequence ID" value="CAL1282010.1"/>
    <property type="molecule type" value="Genomic_DNA"/>
</dbReference>
<accession>A0AAV2ADC2</accession>
<proteinExistence type="predicted"/>
<reference evidence="2 3" key="1">
    <citation type="submission" date="2024-04" db="EMBL/GenBank/DDBJ databases">
        <authorList>
            <person name="Rising A."/>
            <person name="Reimegard J."/>
            <person name="Sonavane S."/>
            <person name="Akerstrom W."/>
            <person name="Nylinder S."/>
            <person name="Hedman E."/>
            <person name="Kallberg Y."/>
        </authorList>
    </citation>
    <scope>NUCLEOTIDE SEQUENCE [LARGE SCALE GENOMIC DNA]</scope>
</reference>
<sequence>MSRVPQTIHKGPSSEDAHASPYRREALPVLTL</sequence>
<keyword evidence="3" id="KW-1185">Reference proteome</keyword>
<protein>
    <submittedName>
        <fullName evidence="2">Uncharacterized protein</fullName>
    </submittedName>
</protein>
<dbReference type="Proteomes" id="UP001497382">
    <property type="component" value="Unassembled WGS sequence"/>
</dbReference>
<evidence type="ECO:0000256" key="1">
    <source>
        <dbReference type="SAM" id="MobiDB-lite"/>
    </source>
</evidence>
<comment type="caution">
    <text evidence="2">The sequence shown here is derived from an EMBL/GenBank/DDBJ whole genome shotgun (WGS) entry which is preliminary data.</text>
</comment>
<feature type="region of interest" description="Disordered" evidence="1">
    <location>
        <begin position="1"/>
        <end position="32"/>
    </location>
</feature>
<feature type="compositionally biased region" description="Basic and acidic residues" evidence="1">
    <location>
        <begin position="12"/>
        <end position="26"/>
    </location>
</feature>
<evidence type="ECO:0000313" key="3">
    <source>
        <dbReference type="Proteomes" id="UP001497382"/>
    </source>
</evidence>
<dbReference type="AlphaFoldDB" id="A0AAV2ADC2"/>
<organism evidence="2 3">
    <name type="scientific">Larinioides sclopetarius</name>
    <dbReference type="NCBI Taxonomy" id="280406"/>
    <lineage>
        <taxon>Eukaryota</taxon>
        <taxon>Metazoa</taxon>
        <taxon>Ecdysozoa</taxon>
        <taxon>Arthropoda</taxon>
        <taxon>Chelicerata</taxon>
        <taxon>Arachnida</taxon>
        <taxon>Araneae</taxon>
        <taxon>Araneomorphae</taxon>
        <taxon>Entelegynae</taxon>
        <taxon>Araneoidea</taxon>
        <taxon>Araneidae</taxon>
        <taxon>Larinioides</taxon>
    </lineage>
</organism>
<name>A0AAV2ADC2_9ARAC</name>